<evidence type="ECO:0000313" key="2">
    <source>
        <dbReference type="Proteomes" id="UP000000530"/>
    </source>
</evidence>
<sequence>MCLLKQHMQCAFSNITYGDFQGIELIIENVLNYMV</sequence>
<dbReference type="Proteomes" id="UP000000530">
    <property type="component" value="Chromosome"/>
</dbReference>
<reference evidence="1 2" key="1">
    <citation type="journal article" date="2005" name="J. Bacteriol.">
        <title>Insights on evolution of virulence and resistance from the complete genome analysis of an early methicillin-resistant Staphylococcus aureus strain and a biofilm-producing methicillin-resistant Staphylococcus epidermidis strain.</title>
        <authorList>
            <person name="Gill S.R."/>
            <person name="Fouts D.E."/>
            <person name="Archer G.L."/>
            <person name="Mongodin E.F."/>
            <person name="Deboy R.T."/>
            <person name="Ravel J."/>
            <person name="Paulsen I.T."/>
            <person name="Kolonay J.F."/>
            <person name="Brinkac L."/>
            <person name="Beanan M."/>
            <person name="Dodson R.J."/>
            <person name="Daugherty S.C."/>
            <person name="Madupu R."/>
            <person name="Angiuoli S.V."/>
            <person name="Durkin A.S."/>
            <person name="Haft D.H."/>
            <person name="Vamathevan J."/>
            <person name="Khouri H."/>
            <person name="Utterback T."/>
            <person name="Lee C."/>
            <person name="Dimitrov G."/>
            <person name="Jiang L."/>
            <person name="Qin H."/>
            <person name="Weidman J."/>
            <person name="Tran K."/>
            <person name="Kang K."/>
            <person name="Hance I.R."/>
            <person name="Nelson K.E."/>
            <person name="Fraser C.M."/>
        </authorList>
    </citation>
    <scope>NUCLEOTIDE SEQUENCE [LARGE SCALE GENOMIC DNA]</scope>
    <source>
        <strain evidence="1 2">COL</strain>
    </source>
</reference>
<evidence type="ECO:0000313" key="1">
    <source>
        <dbReference type="EMBL" id="AAW36375.1"/>
    </source>
</evidence>
<organism evidence="1 2">
    <name type="scientific">Staphylococcus aureus (strain COL)</name>
    <dbReference type="NCBI Taxonomy" id="93062"/>
    <lineage>
        <taxon>Bacteria</taxon>
        <taxon>Bacillati</taxon>
        <taxon>Bacillota</taxon>
        <taxon>Bacilli</taxon>
        <taxon>Bacillales</taxon>
        <taxon>Staphylococcaceae</taxon>
        <taxon>Staphylococcus</taxon>
    </lineage>
</organism>
<accession>A0A0H2WWJ6</accession>
<dbReference type="KEGG" id="sac:SACOL0819"/>
<proteinExistence type="predicted"/>
<protein>
    <submittedName>
        <fullName evidence="1">Uncharacterized protein</fullName>
    </submittedName>
</protein>
<gene>
    <name evidence="1" type="ordered locus">SACOL0819</name>
</gene>
<dbReference type="RefSeq" id="WP_001790093.1">
    <property type="nucleotide sequence ID" value="NC_002951.2"/>
</dbReference>
<dbReference type="EMBL" id="CP000046">
    <property type="protein sequence ID" value="AAW36375.1"/>
    <property type="molecule type" value="Genomic_DNA"/>
</dbReference>
<dbReference type="HOGENOM" id="CLU_3383912_0_0_9"/>
<name>A0A0H2WWJ6_STAAC</name>
<dbReference type="AlphaFoldDB" id="A0A0H2WWJ6"/>